<gene>
    <name evidence="1" type="ORF">CRE_24458</name>
</gene>
<proteinExistence type="predicted"/>
<reference evidence="1" key="1">
    <citation type="submission" date="2007-07" db="EMBL/GenBank/DDBJ databases">
        <title>PCAP assembly of the Caenorhabditis remanei genome.</title>
        <authorList>
            <consortium name="The Caenorhabditis remanei Sequencing Consortium"/>
            <person name="Wilson R.K."/>
        </authorList>
    </citation>
    <scope>NUCLEOTIDE SEQUENCE [LARGE SCALE GENOMIC DNA]</scope>
    <source>
        <strain evidence="1">PB4641</strain>
    </source>
</reference>
<sequence>MDKGTQTEDDPVHYRQELINKGMYYYKVCDYRLTRIEKRRRKKRPVIPSYEETERILMKGSTPCLEKYVVTLREGQDRIKKMEKKYGLPVYKIREPGSEKERSQQRSSMWRCLKRTCNRIHETVFDCYEMLKRKIANKACSALGLKPTVVSPNLTLSEVNYFASKLLASAHSLVATIPRPATVIAAVVVSAVSLVANALSPPPPQRHSATTRTV</sequence>
<organism evidence="2">
    <name type="scientific">Caenorhabditis remanei</name>
    <name type="common">Caenorhabditis vulgaris</name>
    <dbReference type="NCBI Taxonomy" id="31234"/>
    <lineage>
        <taxon>Eukaryota</taxon>
        <taxon>Metazoa</taxon>
        <taxon>Ecdysozoa</taxon>
        <taxon>Nematoda</taxon>
        <taxon>Chromadorea</taxon>
        <taxon>Rhabditida</taxon>
        <taxon>Rhabditina</taxon>
        <taxon>Rhabditomorpha</taxon>
        <taxon>Rhabditoidea</taxon>
        <taxon>Rhabditidae</taxon>
        <taxon>Peloderinae</taxon>
        <taxon>Caenorhabditis</taxon>
    </lineage>
</organism>
<name>E3MFQ7_CAERE</name>
<accession>E3MFQ7</accession>
<protein>
    <submittedName>
        <fullName evidence="1">Uncharacterized protein</fullName>
    </submittedName>
</protein>
<dbReference type="EMBL" id="DS268442">
    <property type="protein sequence ID" value="EFP01220.1"/>
    <property type="molecule type" value="Genomic_DNA"/>
</dbReference>
<keyword evidence="2" id="KW-1185">Reference proteome</keyword>
<evidence type="ECO:0000313" key="1">
    <source>
        <dbReference type="EMBL" id="EFP01220.1"/>
    </source>
</evidence>
<dbReference type="Proteomes" id="UP000008281">
    <property type="component" value="Unassembled WGS sequence"/>
</dbReference>
<dbReference type="HOGENOM" id="CLU_1290026_0_0_1"/>
<dbReference type="InParanoid" id="E3MFQ7"/>
<dbReference type="AlphaFoldDB" id="E3MFQ7"/>
<evidence type="ECO:0000313" key="2">
    <source>
        <dbReference type="Proteomes" id="UP000008281"/>
    </source>
</evidence>